<dbReference type="InterPro" id="IPR036072">
    <property type="entry name" value="MYSc_Myo1"/>
</dbReference>
<dbReference type="GO" id="GO:0006897">
    <property type="term" value="P:endocytosis"/>
    <property type="evidence" value="ECO:0007669"/>
    <property type="project" value="TreeGrafter"/>
</dbReference>
<dbReference type="Gene3D" id="1.20.120.720">
    <property type="entry name" value="Myosin VI head, motor domain, U50 subdomain"/>
    <property type="match status" value="1"/>
</dbReference>
<dbReference type="AlphaFoldDB" id="A0A158PEQ7"/>
<dbReference type="SMART" id="SM00015">
    <property type="entry name" value="IQ"/>
    <property type="match status" value="1"/>
</dbReference>
<gene>
    <name evidence="10" type="ORF">ACOC_LOCUS2307</name>
</gene>
<dbReference type="GO" id="GO:0000146">
    <property type="term" value="F:microfilament motor activity"/>
    <property type="evidence" value="ECO:0007669"/>
    <property type="project" value="TreeGrafter"/>
</dbReference>
<dbReference type="PROSITE" id="PS51456">
    <property type="entry name" value="MYOSIN_MOTOR"/>
    <property type="match status" value="1"/>
</dbReference>
<dbReference type="Gene3D" id="3.40.850.10">
    <property type="entry name" value="Kinesin motor domain"/>
    <property type="match status" value="1"/>
</dbReference>
<dbReference type="PANTHER" id="PTHR13140">
    <property type="entry name" value="MYOSIN"/>
    <property type="match status" value="1"/>
</dbReference>
<dbReference type="InterPro" id="IPR010926">
    <property type="entry name" value="Myosin_TH1"/>
</dbReference>
<keyword evidence="6 7" id="KW-0009">Actin-binding</keyword>
<dbReference type="GO" id="GO:0005524">
    <property type="term" value="F:ATP binding"/>
    <property type="evidence" value="ECO:0007669"/>
    <property type="project" value="UniProtKB-UniRule"/>
</dbReference>
<dbReference type="SMART" id="SM00242">
    <property type="entry name" value="MYSc"/>
    <property type="match status" value="1"/>
</dbReference>
<dbReference type="InterPro" id="IPR001609">
    <property type="entry name" value="Myosin_head_motor_dom-like"/>
</dbReference>
<dbReference type="GO" id="GO:0051015">
    <property type="term" value="F:actin filament binding"/>
    <property type="evidence" value="ECO:0007669"/>
    <property type="project" value="TreeGrafter"/>
</dbReference>
<dbReference type="SUPFAM" id="SSF52540">
    <property type="entry name" value="P-loop containing nucleoside triphosphate hydrolases"/>
    <property type="match status" value="1"/>
</dbReference>
<dbReference type="EMBL" id="UYYA01000442">
    <property type="protein sequence ID" value="VDM53892.1"/>
    <property type="molecule type" value="Genomic_DNA"/>
</dbReference>
<keyword evidence="2 7" id="KW-0547">Nucleotide-binding</keyword>
<dbReference type="Gene3D" id="1.20.58.530">
    <property type="match status" value="1"/>
</dbReference>
<dbReference type="CDD" id="cd01378">
    <property type="entry name" value="MYSc_Myo1"/>
    <property type="match status" value="1"/>
</dbReference>
<sequence length="1030" mass="117975">MAVAEHDPKEFGVEDLVLLTEIDLSSIVDNLKLRFSKSRIYTYIGEVLIAVNPYRNLPIYEKDTVEKYKGREIYERPPHVFAIADSAYRAMKRYGWDSCIVISGESGAGKTETSKIIMRYLATITNQQQQKDIERVKNILLRSNCILESLGCAKTNRNDNSSRFGKYMHINFNFNGDPVGGNITNYLLEKSRVVRQQYGERNFHVFYHLLRGFDDNRLQQLGLVRDPKQYYYLNQGQSDKVSSLDDAHDFKEVQQSFKAISTFDDSDIDELWSVIAGVLHLGTITFVDSETSNGDCHVSNTEGLQKAARCMSVAPEELQKALTSQVVAACGDVVAKIHDVNAALYTRDALAKAVYERLFSWVVQKINESISFKQNSQYNKGTVIGVLDIYGFEIFDVNSFEQLCINYCNEKLQQLFIELVLKQEQEEYEREGIKWSKIDYFNNKVRSSIDSNLSKTSKCDVVQIICDLVEMPRTGILSVLDDACASVGNVTDQVFLSELDKNLHSHKHYSSRGLKQSDKTVKHDEFKITHYAGDVAYSVNGFMDKNRDTLFQDLKRLLYNSKSRLLQSLFPDGSKSVTQVNRRPPTAGYLFKNSMSTLVAQLASKEPHYIRCIKPNEEKSSIIFDMERAEHQVRYLGLLENIRVRRAGFAFRCSYERFINRYKLLCPQTWPNPRNGSPCENSSIILKQIGLDEDCTYGKTKVFIRNPRTVFRLEELRSQKLPEVVVFLQKMFRGAIARRRYKRTKAVYKIMAAYKRFKLRSYIIYVIDLFRGVRQMLDLGKNIRWPAPPIVLAPFVTKLRVVHQRWRAATILATVPQHLRESLPEKLAAFGALNGKRERWGYSQSWKGDYLALSDEPSYNPLNYCDATAALRKTHPYTKVLFSTFFQKFNRFNKSSLRVLVVTDKYIAKLDAIKFKLLKSVIPLQNIFRLSLCPEPNGLFVIHIADNDIIGCLKNGREEERVGEMVGTLLAQYERMNMRPPTVIVAPSLSVCLGGKTRAVRIFPADPTQQAVFKKNGNDVDLICHNMTAV</sequence>
<accession>A0A158PEQ7</accession>
<dbReference type="OrthoDB" id="6108017at2759"/>
<dbReference type="FunFam" id="1.10.10.820:FF:000001">
    <property type="entry name" value="Myosin heavy chain"/>
    <property type="match status" value="1"/>
</dbReference>
<keyword evidence="5 7" id="KW-0505">Motor protein</keyword>
<keyword evidence="4 7" id="KW-0518">Myosin</keyword>
<keyword evidence="3 7" id="KW-0067">ATP-binding</keyword>
<dbReference type="Proteomes" id="UP000267027">
    <property type="component" value="Unassembled WGS sequence"/>
</dbReference>
<reference evidence="10 11" key="2">
    <citation type="submission" date="2018-11" db="EMBL/GenBank/DDBJ databases">
        <authorList>
            <consortium name="Pathogen Informatics"/>
        </authorList>
    </citation>
    <scope>NUCLEOTIDE SEQUENCE [LARGE SCALE GENOMIC DNA]</scope>
    <source>
        <strain evidence="10 11">Costa Rica</strain>
    </source>
</reference>
<dbReference type="GO" id="GO:0016459">
    <property type="term" value="C:myosin complex"/>
    <property type="evidence" value="ECO:0007669"/>
    <property type="project" value="UniProtKB-KW"/>
</dbReference>
<dbReference type="Pfam" id="PF00063">
    <property type="entry name" value="Myosin_head"/>
    <property type="match status" value="1"/>
</dbReference>
<dbReference type="PRINTS" id="PR00193">
    <property type="entry name" value="MYOSINHEAVY"/>
</dbReference>
<dbReference type="GO" id="GO:0030048">
    <property type="term" value="P:actin filament-based movement"/>
    <property type="evidence" value="ECO:0007669"/>
    <property type="project" value="TreeGrafter"/>
</dbReference>
<protein>
    <submittedName>
        <fullName evidence="12">Unconventional myosin-Id</fullName>
    </submittedName>
</protein>
<keyword evidence="11" id="KW-1185">Reference proteome</keyword>
<dbReference type="GO" id="GO:0005902">
    <property type="term" value="C:microvillus"/>
    <property type="evidence" value="ECO:0007669"/>
    <property type="project" value="TreeGrafter"/>
</dbReference>
<dbReference type="Gene3D" id="1.20.5.4820">
    <property type="match status" value="1"/>
</dbReference>
<dbReference type="OMA" id="KDSLWQD"/>
<dbReference type="InterPro" id="IPR000048">
    <property type="entry name" value="IQ_motif_EF-hand-BS"/>
</dbReference>
<evidence type="ECO:0000256" key="7">
    <source>
        <dbReference type="PROSITE-ProRule" id="PRU00782"/>
    </source>
</evidence>
<feature type="domain" description="Myosin motor" evidence="8">
    <location>
        <begin position="11"/>
        <end position="718"/>
    </location>
</feature>
<dbReference type="PANTHER" id="PTHR13140:SF713">
    <property type="entry name" value="UNCONVENTIONAL MYOSIN ID"/>
    <property type="match status" value="1"/>
</dbReference>
<evidence type="ECO:0000256" key="2">
    <source>
        <dbReference type="ARBA" id="ARBA00022741"/>
    </source>
</evidence>
<evidence type="ECO:0000313" key="11">
    <source>
        <dbReference type="Proteomes" id="UP000267027"/>
    </source>
</evidence>
<feature type="binding site" evidence="7">
    <location>
        <begin position="104"/>
        <end position="111"/>
    </location>
    <ligand>
        <name>ATP</name>
        <dbReference type="ChEBI" id="CHEBI:30616"/>
    </ligand>
</feature>
<evidence type="ECO:0000313" key="10">
    <source>
        <dbReference type="EMBL" id="VDM53892.1"/>
    </source>
</evidence>
<evidence type="ECO:0000256" key="3">
    <source>
        <dbReference type="ARBA" id="ARBA00022840"/>
    </source>
</evidence>
<dbReference type="GO" id="GO:0005737">
    <property type="term" value="C:cytoplasm"/>
    <property type="evidence" value="ECO:0007669"/>
    <property type="project" value="TreeGrafter"/>
</dbReference>
<dbReference type="PROSITE" id="PS50096">
    <property type="entry name" value="IQ"/>
    <property type="match status" value="1"/>
</dbReference>
<dbReference type="Pfam" id="PF06017">
    <property type="entry name" value="Myosin_TH1"/>
    <property type="match status" value="1"/>
</dbReference>
<feature type="region of interest" description="Actin-binding" evidence="7">
    <location>
        <begin position="595"/>
        <end position="617"/>
    </location>
</feature>
<proteinExistence type="inferred from homology"/>
<evidence type="ECO:0000259" key="8">
    <source>
        <dbReference type="PROSITE" id="PS51456"/>
    </source>
</evidence>
<comment type="similarity">
    <text evidence="1 7">Belongs to the TRAFAC class myosin-kinesin ATPase superfamily. Myosin family.</text>
</comment>
<dbReference type="PROSITE" id="PS51757">
    <property type="entry name" value="TH1"/>
    <property type="match status" value="1"/>
</dbReference>
<dbReference type="InterPro" id="IPR036961">
    <property type="entry name" value="Kinesin_motor_dom_sf"/>
</dbReference>
<dbReference type="GO" id="GO:0007015">
    <property type="term" value="P:actin filament organization"/>
    <property type="evidence" value="ECO:0007669"/>
    <property type="project" value="TreeGrafter"/>
</dbReference>
<evidence type="ECO:0000256" key="6">
    <source>
        <dbReference type="ARBA" id="ARBA00023203"/>
    </source>
</evidence>
<dbReference type="WBParaSite" id="ACOC_0000230301-mRNA-1">
    <property type="protein sequence ID" value="ACOC_0000230301-mRNA-1"/>
    <property type="gene ID" value="ACOC_0000230301"/>
</dbReference>
<evidence type="ECO:0000313" key="12">
    <source>
        <dbReference type="WBParaSite" id="ACOC_0000230301-mRNA-1"/>
    </source>
</evidence>
<evidence type="ECO:0000256" key="1">
    <source>
        <dbReference type="ARBA" id="ARBA00008314"/>
    </source>
</evidence>
<dbReference type="InterPro" id="IPR027417">
    <property type="entry name" value="P-loop_NTPase"/>
</dbReference>
<evidence type="ECO:0000256" key="5">
    <source>
        <dbReference type="ARBA" id="ARBA00023175"/>
    </source>
</evidence>
<dbReference type="GO" id="GO:0005886">
    <property type="term" value="C:plasma membrane"/>
    <property type="evidence" value="ECO:0007669"/>
    <property type="project" value="TreeGrafter"/>
</dbReference>
<evidence type="ECO:0000256" key="4">
    <source>
        <dbReference type="ARBA" id="ARBA00023123"/>
    </source>
</evidence>
<dbReference type="Gene3D" id="1.10.10.820">
    <property type="match status" value="1"/>
</dbReference>
<dbReference type="STRING" id="334426.A0A158PEQ7"/>
<reference evidence="12" key="1">
    <citation type="submission" date="2016-04" db="UniProtKB">
        <authorList>
            <consortium name="WormBaseParasite"/>
        </authorList>
    </citation>
    <scope>IDENTIFICATION</scope>
</reference>
<organism evidence="12">
    <name type="scientific">Angiostrongylus costaricensis</name>
    <name type="common">Nematode worm</name>
    <dbReference type="NCBI Taxonomy" id="334426"/>
    <lineage>
        <taxon>Eukaryota</taxon>
        <taxon>Metazoa</taxon>
        <taxon>Ecdysozoa</taxon>
        <taxon>Nematoda</taxon>
        <taxon>Chromadorea</taxon>
        <taxon>Rhabditida</taxon>
        <taxon>Rhabditina</taxon>
        <taxon>Rhabditomorpha</taxon>
        <taxon>Strongyloidea</taxon>
        <taxon>Metastrongylidae</taxon>
        <taxon>Angiostrongylus</taxon>
    </lineage>
</organism>
<feature type="domain" description="TH1" evidence="9">
    <location>
        <begin position="835"/>
        <end position="1026"/>
    </location>
</feature>
<name>A0A158PEQ7_ANGCS</name>
<evidence type="ECO:0000259" key="9">
    <source>
        <dbReference type="PROSITE" id="PS51757"/>
    </source>
</evidence>